<name>A0A6L2L1E8_TANCI</name>
<evidence type="ECO:0000256" key="1">
    <source>
        <dbReference type="SAM" id="MobiDB-lite"/>
    </source>
</evidence>
<gene>
    <name evidence="2" type="ORF">Tci_026908</name>
</gene>
<organism evidence="2">
    <name type="scientific">Tanacetum cinerariifolium</name>
    <name type="common">Dalmatian daisy</name>
    <name type="synonym">Chrysanthemum cinerariifolium</name>
    <dbReference type="NCBI Taxonomy" id="118510"/>
    <lineage>
        <taxon>Eukaryota</taxon>
        <taxon>Viridiplantae</taxon>
        <taxon>Streptophyta</taxon>
        <taxon>Embryophyta</taxon>
        <taxon>Tracheophyta</taxon>
        <taxon>Spermatophyta</taxon>
        <taxon>Magnoliopsida</taxon>
        <taxon>eudicotyledons</taxon>
        <taxon>Gunneridae</taxon>
        <taxon>Pentapetalae</taxon>
        <taxon>asterids</taxon>
        <taxon>campanulids</taxon>
        <taxon>Asterales</taxon>
        <taxon>Asteraceae</taxon>
        <taxon>Asteroideae</taxon>
        <taxon>Anthemideae</taxon>
        <taxon>Anthemidinae</taxon>
        <taxon>Tanacetum</taxon>
    </lineage>
</organism>
<protein>
    <submittedName>
        <fullName evidence="2">Uncharacterized protein</fullName>
    </submittedName>
</protein>
<reference evidence="2" key="1">
    <citation type="journal article" date="2019" name="Sci. Rep.">
        <title>Draft genome of Tanacetum cinerariifolium, the natural source of mosquito coil.</title>
        <authorList>
            <person name="Yamashiro T."/>
            <person name="Shiraishi A."/>
            <person name="Satake H."/>
            <person name="Nakayama K."/>
        </authorList>
    </citation>
    <scope>NUCLEOTIDE SEQUENCE</scope>
</reference>
<feature type="compositionally biased region" description="Basic and acidic residues" evidence="1">
    <location>
        <begin position="188"/>
        <end position="214"/>
    </location>
</feature>
<accession>A0A6L2L1E8</accession>
<sequence length="388" mass="42778">MDYELADIFTKALPREQFEFLLSRLAVPNNGYLFVPGHGLLHIHKMADENVPAPAPTRYDDQTLPFAAWVPIGKRNFMLDLQKTQKNPIFQISVDILQHTKFFRADALEITPIDQANQFVSPPSSDAIMDFVNELGYTEARLQGLIGLDTQFSRCFGDDASSNIVHESSSSADAEIGANSDKTTSGSDTKKLQIDENQVKDVDNQVNLEEKTTELDQGQAGSDLGKTPESRPPPEHEVIEEDQARPDLRVSRVALIGPNTKPTHKEFMATVYLDVHGSLKLPVDEHVILEEPLSSSGTLSSMKNLFRDPFLNDKSTKDEQGKLNMDSEVVSMVTVLIHQASSSVPPLSTPIIDLSPPKPVPAIKHAPIFTATTMPTTRTLPLLPPPPQ</sequence>
<evidence type="ECO:0000313" key="2">
    <source>
        <dbReference type="EMBL" id="GEU54930.1"/>
    </source>
</evidence>
<feature type="compositionally biased region" description="Basic and acidic residues" evidence="1">
    <location>
        <begin position="226"/>
        <end position="246"/>
    </location>
</feature>
<dbReference type="AlphaFoldDB" id="A0A6L2L1E8"/>
<feature type="region of interest" description="Disordered" evidence="1">
    <location>
        <begin position="166"/>
        <end position="246"/>
    </location>
</feature>
<dbReference type="EMBL" id="BKCJ010003411">
    <property type="protein sequence ID" value="GEU54930.1"/>
    <property type="molecule type" value="Genomic_DNA"/>
</dbReference>
<comment type="caution">
    <text evidence="2">The sequence shown here is derived from an EMBL/GenBank/DDBJ whole genome shotgun (WGS) entry which is preliminary data.</text>
</comment>
<proteinExistence type="predicted"/>